<dbReference type="RefSeq" id="XP_053588600.1">
    <property type="nucleotide sequence ID" value="XM_053724406.1"/>
</dbReference>
<organism evidence="1 2">
    <name type="scientific">Caenorhabditis remanei</name>
    <name type="common">Caenorhabditis vulgaris</name>
    <dbReference type="NCBI Taxonomy" id="31234"/>
    <lineage>
        <taxon>Eukaryota</taxon>
        <taxon>Metazoa</taxon>
        <taxon>Ecdysozoa</taxon>
        <taxon>Nematoda</taxon>
        <taxon>Chromadorea</taxon>
        <taxon>Rhabditida</taxon>
        <taxon>Rhabditina</taxon>
        <taxon>Rhabditomorpha</taxon>
        <taxon>Rhabditoidea</taxon>
        <taxon>Rhabditidae</taxon>
        <taxon>Peloderinae</taxon>
        <taxon>Caenorhabditis</taxon>
    </lineage>
</organism>
<gene>
    <name evidence="1" type="ORF">GCK72_004014</name>
</gene>
<dbReference type="Proteomes" id="UP000483820">
    <property type="component" value="Chromosome II"/>
</dbReference>
<reference evidence="1 2" key="1">
    <citation type="submission" date="2019-12" db="EMBL/GenBank/DDBJ databases">
        <title>Chromosome-level assembly of the Caenorhabditis remanei genome.</title>
        <authorList>
            <person name="Teterina A.A."/>
            <person name="Willis J.H."/>
            <person name="Phillips P.C."/>
        </authorList>
    </citation>
    <scope>NUCLEOTIDE SEQUENCE [LARGE SCALE GENOMIC DNA]</scope>
    <source>
        <strain evidence="1 2">PX506</strain>
        <tissue evidence="1">Whole organism</tissue>
    </source>
</reference>
<dbReference type="EMBL" id="WUAV01000002">
    <property type="protein sequence ID" value="KAF1764068.1"/>
    <property type="molecule type" value="Genomic_DNA"/>
</dbReference>
<dbReference type="InterPro" id="IPR021942">
    <property type="entry name" value="DUF3557"/>
</dbReference>
<protein>
    <submittedName>
        <fullName evidence="1">Uncharacterized protein</fullName>
    </submittedName>
</protein>
<evidence type="ECO:0000313" key="2">
    <source>
        <dbReference type="Proteomes" id="UP000483820"/>
    </source>
</evidence>
<comment type="caution">
    <text evidence="1">The sequence shown here is derived from an EMBL/GenBank/DDBJ whole genome shotgun (WGS) entry which is preliminary data.</text>
</comment>
<accession>A0A6A5H8L8</accession>
<dbReference type="KEGG" id="crq:GCK72_004014"/>
<evidence type="ECO:0000313" key="1">
    <source>
        <dbReference type="EMBL" id="KAF1764068.1"/>
    </source>
</evidence>
<dbReference type="PANTHER" id="PTHR31379">
    <property type="entry name" value="F-BOX C PROTEIN-RELATED-RELATED"/>
    <property type="match status" value="1"/>
</dbReference>
<dbReference type="AlphaFoldDB" id="A0A6A5H8L8"/>
<dbReference type="CTD" id="78773774"/>
<proteinExistence type="predicted"/>
<name>A0A6A5H8L8_CAERE</name>
<dbReference type="Pfam" id="PF12078">
    <property type="entry name" value="DUF3557"/>
    <property type="match status" value="1"/>
</dbReference>
<dbReference type="PANTHER" id="PTHR31379:SF1">
    <property type="entry name" value="F-BOX C PROTEIN-RELATED"/>
    <property type="match status" value="1"/>
</dbReference>
<sequence length="176" mass="19957">MTGYGHTLENFQHPAIQHAETLIMTRECLGIPMLALLQGLRNFEVFWRYGTFTLRETVDFVKHLMEGGREIGSSFTFGISREEFAEEIVEAMHQEVPGAKLATLEALDGCKMFPYVVSIPIDESSELNIFGEETDEKIGSVKILFNFKVQIMEIGTAKDSGYVFEEKMFCDLFSGY</sequence>
<dbReference type="GeneID" id="78773774"/>